<proteinExistence type="predicted"/>
<dbReference type="Pfam" id="PF24551">
    <property type="entry name" value="SH3_Rv0428c"/>
    <property type="match status" value="1"/>
</dbReference>
<dbReference type="Gene3D" id="3.40.630.30">
    <property type="match status" value="1"/>
</dbReference>
<feature type="domain" description="N-acetyltransferase" evidence="1">
    <location>
        <begin position="182"/>
        <end position="314"/>
    </location>
</feature>
<dbReference type="PANTHER" id="PTHR43072">
    <property type="entry name" value="N-ACETYLTRANSFERASE"/>
    <property type="match status" value="1"/>
</dbReference>
<evidence type="ECO:0000259" key="1">
    <source>
        <dbReference type="PROSITE" id="PS51186"/>
    </source>
</evidence>
<dbReference type="AlphaFoldDB" id="A0A6J4KV81"/>
<evidence type="ECO:0000313" key="2">
    <source>
        <dbReference type="EMBL" id="CAA9315177.1"/>
    </source>
</evidence>
<dbReference type="GO" id="GO:0016747">
    <property type="term" value="F:acyltransferase activity, transferring groups other than amino-acyl groups"/>
    <property type="evidence" value="ECO:0007669"/>
    <property type="project" value="InterPro"/>
</dbReference>
<protein>
    <recommendedName>
        <fullName evidence="1">N-acetyltransferase domain-containing protein</fullName>
    </recommendedName>
</protein>
<dbReference type="InterPro" id="IPR000182">
    <property type="entry name" value="GNAT_dom"/>
</dbReference>
<dbReference type="Pfam" id="PF24553">
    <property type="entry name" value="Rv0428c_C"/>
    <property type="match status" value="1"/>
</dbReference>
<dbReference type="EMBL" id="CADCTT010000262">
    <property type="protein sequence ID" value="CAA9315177.1"/>
    <property type="molecule type" value="Genomic_DNA"/>
</dbReference>
<dbReference type="InterPro" id="IPR056934">
    <property type="entry name" value="SH3_Rv0428c"/>
</dbReference>
<gene>
    <name evidence="2" type="ORF">AVDCRST_MAG61-2453</name>
</gene>
<sequence length="314" mass="33651">MLDRAEPGQRWVLRYRLPDGSATDVTGWVDRLAGALVHLSTADGRVHVVERADVLAARRAPAAAGGPPPERISAEEVQRHTLPGWLALSEPLGEWTLRAGGGFTGRANSCHAVGDPGMPVQAAAARILEHAEAHGIRPLASVVTGGRPEAELRGLGWMDAYVPTDVLAVRLADLLGTGPPDPRARVVEDLEVGWWNAYGESRPNDADPGLLRLLLAGHPPRAFGSAGDPDRPSAIGRGHLSGSWLGYAAIWTRPEHRQQGLAGAVMGRLGHWAARRGARYAYLQVAAANADALAAYERMGFRRHHGYRYLAPPL</sequence>
<dbReference type="SUPFAM" id="SSF55729">
    <property type="entry name" value="Acyl-CoA N-acyltransferases (Nat)"/>
    <property type="match status" value="1"/>
</dbReference>
<dbReference type="InterPro" id="IPR056935">
    <property type="entry name" value="Rv0428c-like_C"/>
</dbReference>
<name>A0A6J4KV81_9ACTN</name>
<dbReference type="InterPro" id="IPR016181">
    <property type="entry name" value="Acyl_CoA_acyltransferase"/>
</dbReference>
<accession>A0A6J4KV81</accession>
<dbReference type="PROSITE" id="PS51186">
    <property type="entry name" value="GNAT"/>
    <property type="match status" value="1"/>
</dbReference>
<organism evidence="2">
    <name type="scientific">uncultured Friedmanniella sp</name>
    <dbReference type="NCBI Taxonomy" id="335381"/>
    <lineage>
        <taxon>Bacteria</taxon>
        <taxon>Bacillati</taxon>
        <taxon>Actinomycetota</taxon>
        <taxon>Actinomycetes</taxon>
        <taxon>Propionibacteriales</taxon>
        <taxon>Nocardioidaceae</taxon>
        <taxon>Friedmanniella</taxon>
        <taxon>environmental samples</taxon>
    </lineage>
</organism>
<reference evidence="2" key="1">
    <citation type="submission" date="2020-02" db="EMBL/GenBank/DDBJ databases">
        <authorList>
            <person name="Meier V. D."/>
        </authorList>
    </citation>
    <scope>NUCLEOTIDE SEQUENCE</scope>
    <source>
        <strain evidence="2">AVDCRST_MAG61</strain>
    </source>
</reference>